<dbReference type="OrthoDB" id="9804822at2"/>
<feature type="transmembrane region" description="Helical" evidence="6">
    <location>
        <begin position="6"/>
        <end position="29"/>
    </location>
</feature>
<keyword evidence="4 6" id="KW-1133">Transmembrane helix</keyword>
<evidence type="ECO:0000313" key="8">
    <source>
        <dbReference type="Proteomes" id="UP000199628"/>
    </source>
</evidence>
<feature type="transmembrane region" description="Helical" evidence="6">
    <location>
        <begin position="150"/>
        <end position="172"/>
    </location>
</feature>
<name>A0A1G7AHJ0_9RHOB</name>
<proteinExistence type="predicted"/>
<dbReference type="InterPro" id="IPR001123">
    <property type="entry name" value="LeuE-type"/>
</dbReference>
<sequence length="206" mass="21826">MTLSVFDLALYAGAVFILFLTPGPVWLALTARTLSGGFNAAWPLTLGVVVGDSLWPVLAILGVGWITAASTQIAIILKFVAVIVFVTLGLLTIRNADRTIANDSRLTRPGVWAGFLAGLVVILGNPKAVLFYMGILPGFFDLANISTADIVAIVVVSQVVPLVGNLMLAAFVDRVRRVLNSPRALRRMNLTAGAMLIAVGLILPFT</sequence>
<evidence type="ECO:0000256" key="5">
    <source>
        <dbReference type="ARBA" id="ARBA00023136"/>
    </source>
</evidence>
<reference evidence="8" key="1">
    <citation type="submission" date="2016-10" db="EMBL/GenBank/DDBJ databases">
        <authorList>
            <person name="Varghese N."/>
            <person name="Submissions S."/>
        </authorList>
    </citation>
    <scope>NUCLEOTIDE SEQUENCE [LARGE SCALE GENOMIC DNA]</scope>
    <source>
        <strain evidence="8">CGMCC 1.9108</strain>
    </source>
</reference>
<protein>
    <submittedName>
        <fullName evidence="7">Threonine/homoserine/homoserine lactone efflux protein</fullName>
    </submittedName>
</protein>
<evidence type="ECO:0000256" key="3">
    <source>
        <dbReference type="ARBA" id="ARBA00022692"/>
    </source>
</evidence>
<evidence type="ECO:0000256" key="6">
    <source>
        <dbReference type="SAM" id="Phobius"/>
    </source>
</evidence>
<dbReference type="EMBL" id="FMZV01000014">
    <property type="protein sequence ID" value="SDE14173.1"/>
    <property type="molecule type" value="Genomic_DNA"/>
</dbReference>
<dbReference type="PANTHER" id="PTHR30086">
    <property type="entry name" value="ARGININE EXPORTER PROTEIN ARGO"/>
    <property type="match status" value="1"/>
</dbReference>
<dbReference type="Pfam" id="PF01810">
    <property type="entry name" value="LysE"/>
    <property type="match status" value="1"/>
</dbReference>
<comment type="subcellular location">
    <subcellularLocation>
        <location evidence="1">Cell membrane</location>
        <topology evidence="1">Multi-pass membrane protein</topology>
    </subcellularLocation>
</comment>
<keyword evidence="5 6" id="KW-0472">Membrane</keyword>
<accession>A0A1G7AHJ0</accession>
<dbReference type="STRING" id="639004.SAMN04488239_114117"/>
<feature type="transmembrane region" description="Helical" evidence="6">
    <location>
        <begin position="184"/>
        <end position="205"/>
    </location>
</feature>
<evidence type="ECO:0000256" key="2">
    <source>
        <dbReference type="ARBA" id="ARBA00022475"/>
    </source>
</evidence>
<dbReference type="RefSeq" id="WP_093034920.1">
    <property type="nucleotide sequence ID" value="NZ_FMZV01000014.1"/>
</dbReference>
<organism evidence="7 8">
    <name type="scientific">Ruegeria marina</name>
    <dbReference type="NCBI Taxonomy" id="639004"/>
    <lineage>
        <taxon>Bacteria</taxon>
        <taxon>Pseudomonadati</taxon>
        <taxon>Pseudomonadota</taxon>
        <taxon>Alphaproteobacteria</taxon>
        <taxon>Rhodobacterales</taxon>
        <taxon>Roseobacteraceae</taxon>
        <taxon>Ruegeria</taxon>
    </lineage>
</organism>
<evidence type="ECO:0000256" key="1">
    <source>
        <dbReference type="ARBA" id="ARBA00004651"/>
    </source>
</evidence>
<keyword evidence="8" id="KW-1185">Reference proteome</keyword>
<dbReference type="GO" id="GO:0005886">
    <property type="term" value="C:plasma membrane"/>
    <property type="evidence" value="ECO:0007669"/>
    <property type="project" value="UniProtKB-SubCell"/>
</dbReference>
<feature type="transmembrane region" description="Helical" evidence="6">
    <location>
        <begin position="72"/>
        <end position="91"/>
    </location>
</feature>
<evidence type="ECO:0000256" key="4">
    <source>
        <dbReference type="ARBA" id="ARBA00022989"/>
    </source>
</evidence>
<keyword evidence="2" id="KW-1003">Cell membrane</keyword>
<feature type="transmembrane region" description="Helical" evidence="6">
    <location>
        <begin position="111"/>
        <end position="135"/>
    </location>
</feature>
<evidence type="ECO:0000313" key="7">
    <source>
        <dbReference type="EMBL" id="SDE14173.1"/>
    </source>
</evidence>
<keyword evidence="3 6" id="KW-0812">Transmembrane</keyword>
<dbReference type="PANTHER" id="PTHR30086:SF20">
    <property type="entry name" value="ARGININE EXPORTER PROTEIN ARGO-RELATED"/>
    <property type="match status" value="1"/>
</dbReference>
<dbReference type="Proteomes" id="UP000199628">
    <property type="component" value="Unassembled WGS sequence"/>
</dbReference>
<feature type="transmembrane region" description="Helical" evidence="6">
    <location>
        <begin position="41"/>
        <end position="66"/>
    </location>
</feature>
<gene>
    <name evidence="7" type="ORF">SAMN04488239_114117</name>
</gene>
<dbReference type="GO" id="GO:0015171">
    <property type="term" value="F:amino acid transmembrane transporter activity"/>
    <property type="evidence" value="ECO:0007669"/>
    <property type="project" value="TreeGrafter"/>
</dbReference>
<dbReference type="AlphaFoldDB" id="A0A1G7AHJ0"/>